<keyword evidence="3" id="KW-1185">Reference proteome</keyword>
<dbReference type="InterPro" id="IPR000073">
    <property type="entry name" value="AB_hydrolase_1"/>
</dbReference>
<organism evidence="2 3">
    <name type="scientific">Tessaracoccus oleiagri</name>
    <dbReference type="NCBI Taxonomy" id="686624"/>
    <lineage>
        <taxon>Bacteria</taxon>
        <taxon>Bacillati</taxon>
        <taxon>Actinomycetota</taxon>
        <taxon>Actinomycetes</taxon>
        <taxon>Propionibacteriales</taxon>
        <taxon>Propionibacteriaceae</taxon>
        <taxon>Tessaracoccus</taxon>
    </lineage>
</organism>
<evidence type="ECO:0000259" key="1">
    <source>
        <dbReference type="Pfam" id="PF12697"/>
    </source>
</evidence>
<dbReference type="Gene3D" id="3.40.50.1820">
    <property type="entry name" value="alpha/beta hydrolase"/>
    <property type="match status" value="1"/>
</dbReference>
<dbReference type="STRING" id="686624.SAMN04488242_1158"/>
<sequence>MRPLMVLAHGTRTTRAQWNGYDELVPAAELFPIDLPGHGTRQGQPVDYESVIGVFDEAIATARPGQPVILGGHSLGGYLAAMYAEHLTQSGRAAELAGLVLVGTTADPSSPLASIYKGFAKVLPVVGFERMTKIANVMYRALGIKADYPGPESYEALADAWALVFGRCGPHNLRDLECPVVLVNGQFDQMRIHARQYAAQVPGTTIHLVKGASHVLPMTHPEELAAILNRVAESFIRS</sequence>
<evidence type="ECO:0000313" key="2">
    <source>
        <dbReference type="EMBL" id="SDL34938.1"/>
    </source>
</evidence>
<dbReference type="AlphaFoldDB" id="A0A1G9JBZ0"/>
<dbReference type="OrthoDB" id="5495375at2"/>
<feature type="domain" description="AB hydrolase-1" evidence="1">
    <location>
        <begin position="5"/>
        <end position="226"/>
    </location>
</feature>
<dbReference type="GO" id="GO:0003824">
    <property type="term" value="F:catalytic activity"/>
    <property type="evidence" value="ECO:0007669"/>
    <property type="project" value="UniProtKB-ARBA"/>
</dbReference>
<proteinExistence type="predicted"/>
<protein>
    <submittedName>
        <fullName evidence="2">Pimeloyl-ACP methyl ester carboxylesterase</fullName>
    </submittedName>
</protein>
<dbReference type="RefSeq" id="WP_093249853.1">
    <property type="nucleotide sequence ID" value="NZ_FNGP01000002.1"/>
</dbReference>
<accession>A0A1G9JBZ0</accession>
<dbReference type="PANTHER" id="PTHR42886:SF29">
    <property type="entry name" value="PUMMELIG, ISOFORM A"/>
    <property type="match status" value="1"/>
</dbReference>
<gene>
    <name evidence="2" type="ORF">SAMN04488242_1158</name>
</gene>
<evidence type="ECO:0000313" key="3">
    <source>
        <dbReference type="Proteomes" id="UP000199475"/>
    </source>
</evidence>
<dbReference type="SUPFAM" id="SSF53474">
    <property type="entry name" value="alpha/beta-Hydrolases"/>
    <property type="match status" value="1"/>
</dbReference>
<dbReference type="EMBL" id="FNGP01000002">
    <property type="protein sequence ID" value="SDL34938.1"/>
    <property type="molecule type" value="Genomic_DNA"/>
</dbReference>
<dbReference type="Proteomes" id="UP000199475">
    <property type="component" value="Unassembled WGS sequence"/>
</dbReference>
<dbReference type="Pfam" id="PF12697">
    <property type="entry name" value="Abhydrolase_6"/>
    <property type="match status" value="1"/>
</dbReference>
<name>A0A1G9JBZ0_9ACTN</name>
<reference evidence="2 3" key="1">
    <citation type="submission" date="2016-10" db="EMBL/GenBank/DDBJ databases">
        <authorList>
            <person name="de Groot N.N."/>
        </authorList>
    </citation>
    <scope>NUCLEOTIDE SEQUENCE [LARGE SCALE GENOMIC DNA]</scope>
    <source>
        <strain evidence="2 3">CGMCC 1.9159</strain>
    </source>
</reference>
<dbReference type="PANTHER" id="PTHR42886">
    <property type="entry name" value="RE40534P-RELATED"/>
    <property type="match status" value="1"/>
</dbReference>
<dbReference type="InterPro" id="IPR029058">
    <property type="entry name" value="AB_hydrolase_fold"/>
</dbReference>